<sequence>MLRCGTSIFDLGDADRQVTLICALSPVFIVSLCLVIERYGEITVSSVVVCLGTVLPDPVGPNLVTTKKVNRLVSCCQEEEEAAQQPLFRQRSCMPVHGRFTGHVPTLLSEMYNLAVRRKLPSAIKLVNGNLSFMLKPRSKVKQLHCHNDIYEMI</sequence>
<dbReference type="EnsemblMetazoa" id="SMAR002139-RA">
    <property type="protein sequence ID" value="SMAR002139-PA"/>
    <property type="gene ID" value="SMAR002139"/>
</dbReference>
<proteinExistence type="predicted"/>
<dbReference type="HOGENOM" id="CLU_1706467_0_0_1"/>
<dbReference type="AlphaFoldDB" id="T1IMD8"/>
<reference evidence="1" key="2">
    <citation type="submission" date="2015-02" db="UniProtKB">
        <authorList>
            <consortium name="EnsemblMetazoa"/>
        </authorList>
    </citation>
    <scope>IDENTIFICATION</scope>
</reference>
<evidence type="ECO:0000313" key="1">
    <source>
        <dbReference type="EnsemblMetazoa" id="SMAR002139-PA"/>
    </source>
</evidence>
<dbReference type="EMBL" id="JH431025">
    <property type="status" value="NOT_ANNOTATED_CDS"/>
    <property type="molecule type" value="Genomic_DNA"/>
</dbReference>
<evidence type="ECO:0000313" key="2">
    <source>
        <dbReference type="Proteomes" id="UP000014500"/>
    </source>
</evidence>
<dbReference type="Proteomes" id="UP000014500">
    <property type="component" value="Unassembled WGS sequence"/>
</dbReference>
<organism evidence="1 2">
    <name type="scientific">Strigamia maritima</name>
    <name type="common">European centipede</name>
    <name type="synonym">Geophilus maritimus</name>
    <dbReference type="NCBI Taxonomy" id="126957"/>
    <lineage>
        <taxon>Eukaryota</taxon>
        <taxon>Metazoa</taxon>
        <taxon>Ecdysozoa</taxon>
        <taxon>Arthropoda</taxon>
        <taxon>Myriapoda</taxon>
        <taxon>Chilopoda</taxon>
        <taxon>Pleurostigmophora</taxon>
        <taxon>Geophilomorpha</taxon>
        <taxon>Linotaeniidae</taxon>
        <taxon>Strigamia</taxon>
    </lineage>
</organism>
<reference evidence="2" key="1">
    <citation type="submission" date="2011-05" db="EMBL/GenBank/DDBJ databases">
        <authorList>
            <person name="Richards S.R."/>
            <person name="Qu J."/>
            <person name="Jiang H."/>
            <person name="Jhangiani S.N."/>
            <person name="Agravi P."/>
            <person name="Goodspeed R."/>
            <person name="Gross S."/>
            <person name="Mandapat C."/>
            <person name="Jackson L."/>
            <person name="Mathew T."/>
            <person name="Pu L."/>
            <person name="Thornton R."/>
            <person name="Saada N."/>
            <person name="Wilczek-Boney K.B."/>
            <person name="Lee S."/>
            <person name="Kovar C."/>
            <person name="Wu Y."/>
            <person name="Scherer S.E."/>
            <person name="Worley K.C."/>
            <person name="Muzny D.M."/>
            <person name="Gibbs R."/>
        </authorList>
    </citation>
    <scope>NUCLEOTIDE SEQUENCE</scope>
    <source>
        <strain evidence="2">Brora</strain>
    </source>
</reference>
<protein>
    <submittedName>
        <fullName evidence="1">Uncharacterized protein</fullName>
    </submittedName>
</protein>
<name>T1IMD8_STRMM</name>
<accession>T1IMD8</accession>
<keyword evidence="2" id="KW-1185">Reference proteome</keyword>